<dbReference type="InterPro" id="IPR007404">
    <property type="entry name" value="YdjM-like"/>
</dbReference>
<feature type="transmembrane region" description="Helical" evidence="1">
    <location>
        <begin position="95"/>
        <end position="124"/>
    </location>
</feature>
<reference evidence="2 3" key="1">
    <citation type="submission" date="2013-02" db="EMBL/GenBank/DDBJ databases">
        <title>Genome sequence of Clostridium saccharoperbutylacetonicum N1-4(HMT).</title>
        <authorList>
            <person name="Poehlein A."/>
            <person name="Daniel R."/>
        </authorList>
    </citation>
    <scope>NUCLEOTIDE SEQUENCE [LARGE SCALE GENOMIC DNA]</scope>
    <source>
        <strain evidence="3">N1-4(HMT)</strain>
    </source>
</reference>
<dbReference type="KEGG" id="csr:Cspa_c33060"/>
<dbReference type="GO" id="GO:0016787">
    <property type="term" value="F:hydrolase activity"/>
    <property type="evidence" value="ECO:0007669"/>
    <property type="project" value="UniProtKB-KW"/>
</dbReference>
<evidence type="ECO:0000256" key="1">
    <source>
        <dbReference type="SAM" id="Phobius"/>
    </source>
</evidence>
<dbReference type="PANTHER" id="PTHR35531:SF1">
    <property type="entry name" value="INNER MEMBRANE PROTEIN YBCI-RELATED"/>
    <property type="match status" value="1"/>
</dbReference>
<keyword evidence="2" id="KW-0378">Hydrolase</keyword>
<dbReference type="AlphaFoldDB" id="M1N0H0"/>
<evidence type="ECO:0000313" key="3">
    <source>
        <dbReference type="Proteomes" id="UP000011728"/>
    </source>
</evidence>
<dbReference type="PATRIC" id="fig|931276.5.peg.3331"/>
<name>M1N0H0_9CLOT</name>
<dbReference type="OrthoDB" id="5459053at2"/>
<dbReference type="RefSeq" id="WP_015393385.1">
    <property type="nucleotide sequence ID" value="NC_020291.1"/>
</dbReference>
<dbReference type="Proteomes" id="UP000011728">
    <property type="component" value="Chromosome"/>
</dbReference>
<dbReference type="HOGENOM" id="CLU_097802_3_1_9"/>
<dbReference type="eggNOG" id="COG1988">
    <property type="taxonomic scope" value="Bacteria"/>
</dbReference>
<dbReference type="EMBL" id="CP004121">
    <property type="protein sequence ID" value="AGF57067.1"/>
    <property type="molecule type" value="Genomic_DNA"/>
</dbReference>
<dbReference type="STRING" id="36745.CLSAP_30730"/>
<organism evidence="2 3">
    <name type="scientific">Clostridium saccharoperbutylacetonicum N1-4(HMT)</name>
    <dbReference type="NCBI Taxonomy" id="931276"/>
    <lineage>
        <taxon>Bacteria</taxon>
        <taxon>Bacillati</taxon>
        <taxon>Bacillota</taxon>
        <taxon>Clostridia</taxon>
        <taxon>Eubacteriales</taxon>
        <taxon>Clostridiaceae</taxon>
        <taxon>Clostridium</taxon>
    </lineage>
</organism>
<feature type="transmembrane region" description="Helical" evidence="1">
    <location>
        <begin position="72"/>
        <end position="89"/>
    </location>
</feature>
<evidence type="ECO:0000313" key="2">
    <source>
        <dbReference type="EMBL" id="AGF57067.1"/>
    </source>
</evidence>
<accession>M1N0H0</accession>
<keyword evidence="1" id="KW-0472">Membrane</keyword>
<keyword evidence="1" id="KW-0812">Transmembrane</keyword>
<dbReference type="Pfam" id="PF04307">
    <property type="entry name" value="YdjM"/>
    <property type="match status" value="1"/>
</dbReference>
<keyword evidence="3" id="KW-1185">Reference proteome</keyword>
<protein>
    <submittedName>
        <fullName evidence="2">Putative membrane-bound metal-dependent hydrolase</fullName>
    </submittedName>
</protein>
<keyword evidence="1" id="KW-1133">Transmembrane helix</keyword>
<dbReference type="PANTHER" id="PTHR35531">
    <property type="entry name" value="INNER MEMBRANE PROTEIN YBCI-RELATED"/>
    <property type="match status" value="1"/>
</dbReference>
<proteinExistence type="predicted"/>
<sequence length="190" mass="21066">MNFKTHINGGVLIGLYIGSQITKNDILSAGVFFGGTIIGSLLPDIDHRNSYIGKKAKGISKTINKLAGHRKLFHAPLMYLLLYSISAGIPMKKVYFIGITGLFFGILSHLILDSFTIGGLPWFYPFTKKKFSLGKIKTNSKLEDVFCGILICINVVMLLDLLNITSIFTFTQNYKSNVTQGIRNIIINTK</sequence>
<feature type="transmembrane region" description="Helical" evidence="1">
    <location>
        <begin position="145"/>
        <end position="168"/>
    </location>
</feature>
<gene>
    <name evidence="2" type="ORF">Cspa_c33060</name>
</gene>